<evidence type="ECO:0000256" key="5">
    <source>
        <dbReference type="ARBA" id="ARBA00022989"/>
    </source>
</evidence>
<dbReference type="OrthoDB" id="368920at2"/>
<keyword evidence="3" id="KW-1003">Cell membrane</keyword>
<dbReference type="Proteomes" id="UP000567922">
    <property type="component" value="Unassembled WGS sequence"/>
</dbReference>
<evidence type="ECO:0000259" key="8">
    <source>
        <dbReference type="PROSITE" id="PS50125"/>
    </source>
</evidence>
<dbReference type="Gene3D" id="3.30.70.1230">
    <property type="entry name" value="Nucleotide cyclase"/>
    <property type="match status" value="1"/>
</dbReference>
<dbReference type="GO" id="GO:0035556">
    <property type="term" value="P:intracellular signal transduction"/>
    <property type="evidence" value="ECO:0007669"/>
    <property type="project" value="InterPro"/>
</dbReference>
<keyword evidence="6 7" id="KW-0472">Membrane</keyword>
<keyword evidence="5 7" id="KW-1133">Transmembrane helix</keyword>
<feature type="transmembrane region" description="Helical" evidence="7">
    <location>
        <begin position="57"/>
        <end position="78"/>
    </location>
</feature>
<dbReference type="SUPFAM" id="SSF55073">
    <property type="entry name" value="Nucleotide cyclase"/>
    <property type="match status" value="1"/>
</dbReference>
<feature type="transmembrane region" description="Helical" evidence="7">
    <location>
        <begin position="108"/>
        <end position="128"/>
    </location>
</feature>
<dbReference type="AlphaFoldDB" id="A0A839RUH1"/>
<dbReference type="SUPFAM" id="SSF158472">
    <property type="entry name" value="HAMP domain-like"/>
    <property type="match status" value="1"/>
</dbReference>
<accession>A0A839RUH1</accession>
<keyword evidence="4 7" id="KW-0812">Transmembrane</keyword>
<dbReference type="PROSITE" id="PS50125">
    <property type="entry name" value="GUANYLATE_CYCLASE_2"/>
    <property type="match status" value="1"/>
</dbReference>
<comment type="subcellular location">
    <subcellularLocation>
        <location evidence="1">Cell membrane</location>
        <topology evidence="1">Multi-pass membrane protein</topology>
    </subcellularLocation>
</comment>
<comment type="similarity">
    <text evidence="2">Belongs to the adenylyl cyclase class-3 family.</text>
</comment>
<dbReference type="Pfam" id="PF00211">
    <property type="entry name" value="Guanylate_cyc"/>
    <property type="match status" value="1"/>
</dbReference>
<comment type="caution">
    <text evidence="10">The sequence shown here is derived from an EMBL/GenBank/DDBJ whole genome shotgun (WGS) entry which is preliminary data.</text>
</comment>
<evidence type="ECO:0000313" key="10">
    <source>
        <dbReference type="EMBL" id="MBB3039543.1"/>
    </source>
</evidence>
<evidence type="ECO:0000313" key="11">
    <source>
        <dbReference type="Proteomes" id="UP000567922"/>
    </source>
</evidence>
<dbReference type="CDD" id="cd07302">
    <property type="entry name" value="CHD"/>
    <property type="match status" value="1"/>
</dbReference>
<evidence type="ECO:0000256" key="1">
    <source>
        <dbReference type="ARBA" id="ARBA00004651"/>
    </source>
</evidence>
<feature type="domain" description="HAMP" evidence="9">
    <location>
        <begin position="244"/>
        <end position="296"/>
    </location>
</feature>
<dbReference type="InterPro" id="IPR001054">
    <property type="entry name" value="A/G_cyclase"/>
</dbReference>
<reference evidence="10 11" key="1">
    <citation type="submission" date="2020-08" db="EMBL/GenBank/DDBJ databases">
        <title>Sequencing the genomes of 1000 actinobacteria strains.</title>
        <authorList>
            <person name="Klenk H.-P."/>
        </authorList>
    </citation>
    <scope>NUCLEOTIDE SEQUENCE [LARGE SCALE GENOMIC DNA]</scope>
    <source>
        <strain evidence="10 11">DSM 45258</strain>
    </source>
</reference>
<dbReference type="GO" id="GO:0005886">
    <property type="term" value="C:plasma membrane"/>
    <property type="evidence" value="ECO:0007669"/>
    <property type="project" value="UniProtKB-SubCell"/>
</dbReference>
<evidence type="ECO:0000256" key="6">
    <source>
        <dbReference type="ARBA" id="ARBA00023136"/>
    </source>
</evidence>
<feature type="transmembrane region" description="Helical" evidence="7">
    <location>
        <begin position="224"/>
        <end position="243"/>
    </location>
</feature>
<dbReference type="SMART" id="SM00304">
    <property type="entry name" value="HAMP"/>
    <property type="match status" value="1"/>
</dbReference>
<dbReference type="PROSITE" id="PS50885">
    <property type="entry name" value="HAMP"/>
    <property type="match status" value="1"/>
</dbReference>
<dbReference type="PANTHER" id="PTHR43081:SF17">
    <property type="entry name" value="BLL5647 PROTEIN"/>
    <property type="match status" value="1"/>
</dbReference>
<sequence>MNPWDVLRQLAHPIVLTYVLTILMINLIAAMTALILIGAVIPIPVLQDPEGVWERNVGWFLIAVPLAAASFAGVHLRYAWPNLEWLARGGTPRSYEAHVALGQTKRQVAIEASAWIVASSGFVLVNLAAQSTELLVLIVITTAMVGAVSVTLSYIIGERMLRPLTAVAMSVRFPSQQIAPGVGIRILLIWGLTTAVPALGVVLISLSQITDHAGPAATEMDTAVLVLSVLAMLIGFVGIAVVARSISDPLQQVSDAMRGVEGGDLTARVSVYDGSEIGQLQAGFNSMVKGLAERERLSDLFSKHVGEEVARAAIEQGNVRGGALRKVSVLFIDLTGSTTLAAEQPPEVVVAVLNEFFELVVDAVSAHQGFVSKFEGDAAIAVFGAPLDVPEAISHALSCARHMRETLSGRIALDFGIGIAAGSALAGNIGAAERFEYTVLGTPVIKATELSDYAKTRPSRVLTTAEAVSAALPEEAQHWQVVSVGERKLAEPAVSVPVNLSKRVSGGEQS</sequence>
<dbReference type="EC" id="4.6.1.1" evidence="10"/>
<evidence type="ECO:0000256" key="3">
    <source>
        <dbReference type="ARBA" id="ARBA00022475"/>
    </source>
</evidence>
<feature type="transmembrane region" description="Helical" evidence="7">
    <location>
        <begin position="178"/>
        <end position="204"/>
    </location>
</feature>
<dbReference type="GO" id="GO:0006171">
    <property type="term" value="P:cAMP biosynthetic process"/>
    <property type="evidence" value="ECO:0007669"/>
    <property type="project" value="TreeGrafter"/>
</dbReference>
<name>A0A839RUH1_9ACTN</name>
<protein>
    <submittedName>
        <fullName evidence="10">Adenylate cyclase</fullName>
        <ecNumber evidence="10">4.6.1.1</ecNumber>
    </submittedName>
</protein>
<dbReference type="CDD" id="cd06225">
    <property type="entry name" value="HAMP"/>
    <property type="match status" value="1"/>
</dbReference>
<dbReference type="PANTHER" id="PTHR43081">
    <property type="entry name" value="ADENYLATE CYCLASE, TERMINAL-DIFFERENTIATION SPECIFIC-RELATED"/>
    <property type="match status" value="1"/>
</dbReference>
<evidence type="ECO:0000256" key="2">
    <source>
        <dbReference type="ARBA" id="ARBA00005381"/>
    </source>
</evidence>
<evidence type="ECO:0000259" key="9">
    <source>
        <dbReference type="PROSITE" id="PS50885"/>
    </source>
</evidence>
<evidence type="ECO:0000256" key="4">
    <source>
        <dbReference type="ARBA" id="ARBA00022692"/>
    </source>
</evidence>
<dbReference type="SMART" id="SM00044">
    <property type="entry name" value="CYCc"/>
    <property type="match status" value="1"/>
</dbReference>
<dbReference type="RefSeq" id="WP_083962068.1">
    <property type="nucleotide sequence ID" value="NZ_BDDI01000001.1"/>
</dbReference>
<feature type="domain" description="Guanylate cyclase" evidence="8">
    <location>
        <begin position="328"/>
        <end position="451"/>
    </location>
</feature>
<dbReference type="Pfam" id="PF00672">
    <property type="entry name" value="HAMP"/>
    <property type="match status" value="1"/>
</dbReference>
<dbReference type="Gene3D" id="6.10.340.10">
    <property type="match status" value="1"/>
</dbReference>
<keyword evidence="10" id="KW-0456">Lyase</keyword>
<gene>
    <name evidence="10" type="ORF">FHU29_004031</name>
</gene>
<feature type="transmembrane region" description="Helical" evidence="7">
    <location>
        <begin position="15"/>
        <end position="45"/>
    </location>
</feature>
<proteinExistence type="inferred from homology"/>
<dbReference type="GO" id="GO:0004016">
    <property type="term" value="F:adenylate cyclase activity"/>
    <property type="evidence" value="ECO:0007669"/>
    <property type="project" value="UniProtKB-EC"/>
</dbReference>
<dbReference type="EMBL" id="JACHWS010000004">
    <property type="protein sequence ID" value="MBB3039543.1"/>
    <property type="molecule type" value="Genomic_DNA"/>
</dbReference>
<dbReference type="InterPro" id="IPR029787">
    <property type="entry name" value="Nucleotide_cyclase"/>
</dbReference>
<feature type="transmembrane region" description="Helical" evidence="7">
    <location>
        <begin position="134"/>
        <end position="157"/>
    </location>
</feature>
<evidence type="ECO:0000256" key="7">
    <source>
        <dbReference type="SAM" id="Phobius"/>
    </source>
</evidence>
<organism evidence="10 11">
    <name type="scientific">Hoyosella altamirensis</name>
    <dbReference type="NCBI Taxonomy" id="616997"/>
    <lineage>
        <taxon>Bacteria</taxon>
        <taxon>Bacillati</taxon>
        <taxon>Actinomycetota</taxon>
        <taxon>Actinomycetes</taxon>
        <taxon>Mycobacteriales</taxon>
        <taxon>Hoyosellaceae</taxon>
        <taxon>Hoyosella</taxon>
    </lineage>
</organism>
<dbReference type="InterPro" id="IPR003660">
    <property type="entry name" value="HAMP_dom"/>
</dbReference>
<dbReference type="InterPro" id="IPR050697">
    <property type="entry name" value="Adenylyl/Guanylyl_Cyclase_3/4"/>
</dbReference>
<keyword evidence="11" id="KW-1185">Reference proteome</keyword>